<feature type="chain" id="PRO_5016091161" evidence="1">
    <location>
        <begin position="23"/>
        <end position="433"/>
    </location>
</feature>
<evidence type="ECO:0000313" key="3">
    <source>
        <dbReference type="Proteomes" id="UP000248079"/>
    </source>
</evidence>
<dbReference type="RefSeq" id="WP_110361299.1">
    <property type="nucleotide sequence ID" value="NZ_QFLI01000005.1"/>
</dbReference>
<dbReference type="AlphaFoldDB" id="A0A2V4AAG1"/>
<dbReference type="Pfam" id="PF19672">
    <property type="entry name" value="DUF6175"/>
    <property type="match status" value="1"/>
</dbReference>
<evidence type="ECO:0000313" key="2">
    <source>
        <dbReference type="EMBL" id="PXY00934.1"/>
    </source>
</evidence>
<comment type="caution">
    <text evidence="2">The sequence shown here is derived from an EMBL/GenBank/DDBJ whole genome shotgun (WGS) entry which is preliminary data.</text>
</comment>
<dbReference type="Proteomes" id="UP000248079">
    <property type="component" value="Unassembled WGS sequence"/>
</dbReference>
<gene>
    <name evidence="2" type="ORF">DF185_13640</name>
</gene>
<dbReference type="InterPro" id="IPR046173">
    <property type="entry name" value="DUF6175"/>
</dbReference>
<reference evidence="2 3" key="1">
    <citation type="submission" date="2018-05" db="EMBL/GenBank/DDBJ databases">
        <title>Marinifilum breve JC075T sp. nov., a marine bacterium isolated from Yongle Blue Hole in the South China Sea.</title>
        <authorList>
            <person name="Fu T."/>
        </authorList>
    </citation>
    <scope>NUCLEOTIDE SEQUENCE [LARGE SCALE GENOMIC DNA]</scope>
    <source>
        <strain evidence="2 3">JC075</strain>
    </source>
</reference>
<keyword evidence="1" id="KW-0732">Signal</keyword>
<organism evidence="2 3">
    <name type="scientific">Marinifilum breve</name>
    <dbReference type="NCBI Taxonomy" id="2184082"/>
    <lineage>
        <taxon>Bacteria</taxon>
        <taxon>Pseudomonadati</taxon>
        <taxon>Bacteroidota</taxon>
        <taxon>Bacteroidia</taxon>
        <taxon>Marinilabiliales</taxon>
        <taxon>Marinifilaceae</taxon>
    </lineage>
</organism>
<keyword evidence="3" id="KW-1185">Reference proteome</keyword>
<dbReference type="OrthoDB" id="1044519at2"/>
<proteinExistence type="predicted"/>
<name>A0A2V4AAG1_9BACT</name>
<evidence type="ECO:0000256" key="1">
    <source>
        <dbReference type="SAM" id="SignalP"/>
    </source>
</evidence>
<dbReference type="EMBL" id="QFLI01000005">
    <property type="protein sequence ID" value="PXY00934.1"/>
    <property type="molecule type" value="Genomic_DNA"/>
</dbReference>
<sequence length="433" mass="48631">MIKLKKVSVLIVVLLISVISKAQYYESYPTCNVVLNEQNDKTININASYLTSKKKFIEGVIKRAAFNTLFKVGIPGFNEGKPLVENNSLKEKEEFFINFLSKNRNEIFIKSSRMLGEPIKVGKQYKGTMQIVIYINTLKKDLLNNNIRLITAEKEMQMDLATIAEEIQMPTIMVIPYKKAGESFKDILQNDFDKRIAAATVQEGFNQRGVTTIDFEAKMNAAIRSANFEMNDAQTVDKQLIRNSGSDIYVSVDIKKDFAANGNRVALILKAYETASGNIIASKQAWSPRFRTSAIDKLASLSIKIMLDDFLAQVNTNFQKKASSGNTIVLNVSIASDSMTDMDTELGNDMIPLSDLLRLWVKKNAYKGKYHVQGSVAEAVIFDQIQVPPKDENGNPFSVSDFAFNLWDYLRSDVGIVVKKRVDGNTVYITIQE</sequence>
<accession>A0A2V4AAG1</accession>
<feature type="signal peptide" evidence="1">
    <location>
        <begin position="1"/>
        <end position="22"/>
    </location>
</feature>
<protein>
    <submittedName>
        <fullName evidence="2">Uncharacterized protein</fullName>
    </submittedName>
</protein>